<dbReference type="Proteomes" id="UP000198480">
    <property type="component" value="Unassembled WGS sequence"/>
</dbReference>
<evidence type="ECO:0000313" key="1">
    <source>
        <dbReference type="EMBL" id="SNS32151.1"/>
    </source>
</evidence>
<dbReference type="AlphaFoldDB" id="A0A239DJG6"/>
<accession>A0A239DJG6</accession>
<name>A0A239DJG6_9BACT</name>
<gene>
    <name evidence="1" type="ORF">SAMN06295967_10774</name>
</gene>
<reference evidence="2" key="1">
    <citation type="submission" date="2017-06" db="EMBL/GenBank/DDBJ databases">
        <authorList>
            <person name="Varghese N."/>
            <person name="Submissions S."/>
        </authorList>
    </citation>
    <scope>NUCLEOTIDE SEQUENCE [LARGE SCALE GENOMIC DNA]</scope>
    <source>
        <strain evidence="2">5C</strain>
    </source>
</reference>
<proteinExistence type="predicted"/>
<dbReference type="EMBL" id="FZOK01000007">
    <property type="protein sequence ID" value="SNS32151.1"/>
    <property type="molecule type" value="Genomic_DNA"/>
</dbReference>
<organism evidence="1 2">
    <name type="scientific">Belliella buryatensis</name>
    <dbReference type="NCBI Taxonomy" id="1500549"/>
    <lineage>
        <taxon>Bacteria</taxon>
        <taxon>Pseudomonadati</taxon>
        <taxon>Bacteroidota</taxon>
        <taxon>Cytophagia</taxon>
        <taxon>Cytophagales</taxon>
        <taxon>Cyclobacteriaceae</taxon>
        <taxon>Belliella</taxon>
    </lineage>
</organism>
<evidence type="ECO:0000313" key="2">
    <source>
        <dbReference type="Proteomes" id="UP000198480"/>
    </source>
</evidence>
<sequence length="94" mass="11211">MLLINTLKIGPSMYSLEHNPPKKQLINQKPSPDEYRSVALFDLEFQLRFDSVKILFPKLNEDEVEDLVTKMMRLEGWDYDSDNDLYFRIQRLSE</sequence>
<keyword evidence="2" id="KW-1185">Reference proteome</keyword>
<protein>
    <submittedName>
        <fullName evidence="1">Uncharacterized protein</fullName>
    </submittedName>
</protein>